<feature type="region of interest" description="Disordered" evidence="1">
    <location>
        <begin position="1857"/>
        <end position="1892"/>
    </location>
</feature>
<feature type="compositionally biased region" description="Basic and acidic residues" evidence="1">
    <location>
        <begin position="1672"/>
        <end position="1701"/>
    </location>
</feature>
<feature type="compositionally biased region" description="Basic and acidic residues" evidence="1">
    <location>
        <begin position="1956"/>
        <end position="1970"/>
    </location>
</feature>
<feature type="compositionally biased region" description="Basic and acidic residues" evidence="1">
    <location>
        <begin position="860"/>
        <end position="873"/>
    </location>
</feature>
<keyword evidence="3" id="KW-1185">Reference proteome</keyword>
<feature type="region of interest" description="Disordered" evidence="1">
    <location>
        <begin position="2068"/>
        <end position="2087"/>
    </location>
</feature>
<dbReference type="VEuPathDB" id="ToxoDB:BESB_010320"/>
<feature type="region of interest" description="Disordered" evidence="1">
    <location>
        <begin position="1178"/>
        <end position="1246"/>
    </location>
</feature>
<accession>A0A2A9MR02</accession>
<feature type="region of interest" description="Disordered" evidence="1">
    <location>
        <begin position="2561"/>
        <end position="2641"/>
    </location>
</feature>
<feature type="compositionally biased region" description="Basic and acidic residues" evidence="1">
    <location>
        <begin position="364"/>
        <end position="379"/>
    </location>
</feature>
<feature type="region of interest" description="Disordered" evidence="1">
    <location>
        <begin position="806"/>
        <end position="912"/>
    </location>
</feature>
<feature type="compositionally biased region" description="Low complexity" evidence="1">
    <location>
        <begin position="1237"/>
        <end position="1246"/>
    </location>
</feature>
<feature type="compositionally biased region" description="Basic and acidic residues" evidence="1">
    <location>
        <begin position="1920"/>
        <end position="1943"/>
    </location>
</feature>
<feature type="compositionally biased region" description="Low complexity" evidence="1">
    <location>
        <begin position="124"/>
        <end position="147"/>
    </location>
</feature>
<feature type="compositionally biased region" description="Basic and acidic residues" evidence="1">
    <location>
        <begin position="1593"/>
        <end position="1633"/>
    </location>
</feature>
<comment type="caution">
    <text evidence="2">The sequence shown here is derived from an EMBL/GenBank/DDBJ whole genome shotgun (WGS) entry which is preliminary data.</text>
</comment>
<feature type="region of interest" description="Disordered" evidence="1">
    <location>
        <begin position="565"/>
        <end position="605"/>
    </location>
</feature>
<feature type="compositionally biased region" description="Acidic residues" evidence="1">
    <location>
        <begin position="2204"/>
        <end position="2215"/>
    </location>
</feature>
<feature type="region of interest" description="Disordered" evidence="1">
    <location>
        <begin position="281"/>
        <end position="351"/>
    </location>
</feature>
<feature type="compositionally biased region" description="Low complexity" evidence="1">
    <location>
        <begin position="1016"/>
        <end position="1026"/>
    </location>
</feature>
<feature type="compositionally biased region" description="Basic and acidic residues" evidence="1">
    <location>
        <begin position="2252"/>
        <end position="2275"/>
    </location>
</feature>
<feature type="region of interest" description="Disordered" evidence="1">
    <location>
        <begin position="992"/>
        <end position="1030"/>
    </location>
</feature>
<feature type="compositionally biased region" description="Polar residues" evidence="1">
    <location>
        <begin position="817"/>
        <end position="827"/>
    </location>
</feature>
<feature type="compositionally biased region" description="Low complexity" evidence="1">
    <location>
        <begin position="192"/>
        <end position="245"/>
    </location>
</feature>
<protein>
    <submittedName>
        <fullName evidence="2">Uncharacterized protein</fullName>
    </submittedName>
</protein>
<feature type="compositionally biased region" description="Basic and acidic residues" evidence="1">
    <location>
        <begin position="2561"/>
        <end position="2581"/>
    </location>
</feature>
<feature type="region of interest" description="Disordered" evidence="1">
    <location>
        <begin position="1561"/>
        <end position="1651"/>
    </location>
</feature>
<evidence type="ECO:0000256" key="1">
    <source>
        <dbReference type="SAM" id="MobiDB-lite"/>
    </source>
</evidence>
<feature type="compositionally biased region" description="Basic and acidic residues" evidence="1">
    <location>
        <begin position="2589"/>
        <end position="2602"/>
    </location>
</feature>
<feature type="region of interest" description="Disordered" evidence="1">
    <location>
        <begin position="364"/>
        <end position="403"/>
    </location>
</feature>
<dbReference type="GeneID" id="40306094"/>
<feature type="compositionally biased region" description="Low complexity" evidence="1">
    <location>
        <begin position="571"/>
        <end position="586"/>
    </location>
</feature>
<dbReference type="RefSeq" id="XP_029222699.1">
    <property type="nucleotide sequence ID" value="XM_029359786.1"/>
</dbReference>
<feature type="compositionally biased region" description="Low complexity" evidence="1">
    <location>
        <begin position="1944"/>
        <end position="1954"/>
    </location>
</feature>
<feature type="region of interest" description="Disordered" evidence="1">
    <location>
        <begin position="124"/>
        <end position="160"/>
    </location>
</feature>
<feature type="region of interest" description="Disordered" evidence="1">
    <location>
        <begin position="1672"/>
        <end position="1716"/>
    </location>
</feature>
<feature type="region of interest" description="Disordered" evidence="1">
    <location>
        <begin position="1754"/>
        <end position="1792"/>
    </location>
</feature>
<evidence type="ECO:0000313" key="2">
    <source>
        <dbReference type="EMBL" id="PFH38690.1"/>
    </source>
</evidence>
<feature type="region of interest" description="Disordered" evidence="1">
    <location>
        <begin position="2187"/>
        <end position="2275"/>
    </location>
</feature>
<sequence length="2672" mass="276614">MQNAGRRMPRRGGDDAFAACSPSSAVFKVQHPSSLGDSACGNAGAGLGCERSTAANPIVAPLPRSPSPSWAAAAEPPFSSFSSDFPLASSLERRVIQRDVPQWLATLLSSFLVADRARGEPACASASDRISPSSPSDSNCAASSLSSKLPQTFPPEDSTPSASCGVSLHCPVSSSCFSSALNSAAPSFVAHAVSPSSPYSPHASSASFSQKDQSSSSTRPRSLLSSEHASAPLSPTSAAAEAGAGEDAERRFEKFVFSSLACRATPEPPRTEENRICFAEDRAPRGKAPPKPREAEPIGRGICRRPRELKTCAAAEARPQTRGGKASDCRGGQRRGANGRSSEDGANDAAAGCMLDELAEFLNEARRREKKEEKGKEPPPVEAEAASAAPSPAGSATRHDAEEKASVFSSRALASFTRHALRLCASRAFSLEEGAEMAHPDPRATPSLPASSAAASVPTSGPSRAAVFPPRCTEEGVQLRRRLLTAATAAVRLLLARHAKAPTETREKGGSSDARASDTPHGDSTAAATLLATAEDWDLLFAAAITVVEAVYVHLIDVGAPEPLPSPVSPPSSFAPSSPSSLSSPSGRAARRPAECDSSTWRRGGSSASLALASPLSAAARSASASLPAVFCFAGERTMPPSSFFRDPIVIARVVAAGKVAAADSRLFAPDLPRRRTSACLLLKSLSHFFQEVSRLCLSSAGCSASPGSAAASSPALSAVAEKSALAGGEAVRLLQLLQPLLVTGAVYVHPAGVALPSGPTCHGVRPPGVDGDGSLSSASSRSFASFARSQPSRLCSSSVCLSSAEETDTQDERSSHSFFGNLTTGDSEGERGTVHSTKGQLRGLRESASLHAGAAAKPRAADRDGARSRGEGEETGDEAARKQRRSGAAGSRLGRKREKKKREGRQPAGADDSGKLRLLAFACSQFLVRLVPRALFRSWPLLLTCNNFRLHLPSSAPSSSLPTSLSSSSLVHAGVGAGEARMAEAERVGLGGGSSARVASHPRCSPSLRPRRDASSASGTSASSGICGRDSAERAGGLPPGLSLFSSTAGLWAIDFLLPEMSSLRAPAFILQLQQQQLWGFVARLDGDPKVRRAAMDFLVALLESSPLKAWPAGVPLEAASPCSLSSRGAAPPARGAASLPAAKAPLEVSDSFALPLVMPEATWRRLQAWKACIAPKGPARAEGRGERPPPSADDTAPRSASSASCAARLAAPPASGPVDEGMQPRESDGEGGGERSLSAHSSATSAARLSSPVSSFASQSPAPLASSFSSFFFQKRARPSFNSLSGSVLSSVRLTLLHLFALCEETAAAAAVASSAAAFSPPVAGRGAAPLRASAAAQKALAASTSVADLAELTAACMRALTRLVSALPLSVFRSGILFACLRLVAPFFLALTRALQLRRSRGSLDAAGAPSAPASAPASASPWSPPSSSSLSSAPSAAASSTDSSRQGDFYFRFVATVHQTLAPALPPASSPASALASGAALASRSLECSERCEKKERAPPHTPFALQPSLLAAAGALVTAVLAVKPTREEVLEGCLLAILPKRKLEKNPAALATAAGAAAPDAGGGESLSAARGPRGGARAPGAPEGDTGDRGDGCRPRGDGEGEGRDASLRETTDRRGGDRRGQEESRSPSQPRQVSEGEEADGEESWGLAEAIVRGLVFALQANREERPRRRAATQEDVGRAQRDDEAFKNDASETRPAAYPEGEEDEAARRRDVELFLPLVLKIAKMYPFVLLLLLLTPLRCSGARQAEGDSDASSAEKRADASRTTCGDARDQPSQAAPLAAMPPSSAESLTACGGACGVCRSAVFVLLRELLLSPCASLRGRGCQLAAGLLAASPAFSLAALRASTRPATPLSASLPPQPPPAGRRSARDAAPAGAATAESDSRRLASVRAHIVALLRGALADALELGASRRDAEVRTPARNETKNCEAARREATAAARGAGAPEEQGERVKPREGEVTDREDVDADPPGALRHAKKDTESHATLEDEASVAATALGVLAELSADDWGYLDALSLSTAQRLASLCAGLTGAASLPAASPSRSSPATCLRAGAAAAAGRVEGAESSDAEGEKTSSPVPLTPPCLVATRAAASRALGRFLQFSALALSSPSSSSSAASSAVPAAADAVSFSPAVAALPSVVPVESGELLAARREALTALSSQLTRADNLEVATAAAQSLAEAGAPARWRSSSRDPANEAEAEKEEDALWDEREAYSASPRRGGSQSDMARQRAQAGDAPAATSAQRDRGARDAEEGRSRASKEAKRAEEDESCEERLWIAALESLSSPSCAASTNEELALAALRALASISFGIDWRFFQRKERDEAEKTRASQPTHCGESRIEEAVCDEGRVLRLLHQLHVVFLVSLDSGGLSPREKELFAEAFGRKLSVKIQWNACYAIRLLYSNCSFLLLSSSLLKKLRGRLLLALASCLRVSSSYKVRVHAVAALRAIFSFALPRVRVPRRAFLCEAGAAAACAEGAAHILASVWRALAVAAESGAAKATENAGEAPAAQAKAQPAAARLSPAVLKRYREQLAHQMHLLLTESRLGEETEEALLRRRASEHASEQRGEAPERAATQLSKEGETGDGDGHGDAQDANEYGSDARGGGASGGEEERGSGEDAEENETCTEVTRDEAAEGITRCLMQIAGAGFSLPPALHALTQG</sequence>
<feature type="compositionally biased region" description="Low complexity" evidence="1">
    <location>
        <begin position="1199"/>
        <end position="1215"/>
    </location>
</feature>
<feature type="region of interest" description="Disordered" evidence="1">
    <location>
        <begin position="192"/>
        <end position="246"/>
    </location>
</feature>
<dbReference type="OrthoDB" id="10470989at2759"/>
<dbReference type="Proteomes" id="UP000224006">
    <property type="component" value="Chromosome I"/>
</dbReference>
<feature type="compositionally biased region" description="Basic and acidic residues" evidence="1">
    <location>
        <begin position="501"/>
        <end position="521"/>
    </location>
</feature>
<feature type="compositionally biased region" description="Low complexity" evidence="1">
    <location>
        <begin position="444"/>
        <end position="463"/>
    </location>
</feature>
<evidence type="ECO:0000313" key="3">
    <source>
        <dbReference type="Proteomes" id="UP000224006"/>
    </source>
</evidence>
<feature type="compositionally biased region" description="Low complexity" evidence="1">
    <location>
        <begin position="1575"/>
        <end position="1591"/>
    </location>
</feature>
<feature type="region of interest" description="Disordered" evidence="1">
    <location>
        <begin position="1920"/>
        <end position="1993"/>
    </location>
</feature>
<dbReference type="EMBL" id="NWUJ01000001">
    <property type="protein sequence ID" value="PFH38690.1"/>
    <property type="molecule type" value="Genomic_DNA"/>
</dbReference>
<proteinExistence type="predicted"/>
<feature type="compositionally biased region" description="Low complexity" evidence="1">
    <location>
        <begin position="382"/>
        <end position="396"/>
    </location>
</feature>
<feature type="compositionally biased region" description="Low complexity" evidence="1">
    <location>
        <begin position="1782"/>
        <end position="1792"/>
    </location>
</feature>
<reference evidence="2 3" key="1">
    <citation type="submission" date="2017-09" db="EMBL/GenBank/DDBJ databases">
        <title>Genome sequencing of Besnoitia besnoiti strain Bb-Ger1.</title>
        <authorList>
            <person name="Schares G."/>
            <person name="Venepally P."/>
            <person name="Lorenzi H.A."/>
        </authorList>
    </citation>
    <scope>NUCLEOTIDE SEQUENCE [LARGE SCALE GENOMIC DNA]</scope>
    <source>
        <strain evidence="2 3">Bb-Ger1</strain>
    </source>
</reference>
<feature type="compositionally biased region" description="Low complexity" evidence="1">
    <location>
        <begin position="1879"/>
        <end position="1888"/>
    </location>
</feature>
<feature type="region of interest" description="Disordered" evidence="1">
    <location>
        <begin position="498"/>
        <end position="523"/>
    </location>
</feature>
<organism evidence="2 3">
    <name type="scientific">Besnoitia besnoiti</name>
    <name type="common">Apicomplexan protozoan</name>
    <dbReference type="NCBI Taxonomy" id="94643"/>
    <lineage>
        <taxon>Eukaryota</taxon>
        <taxon>Sar</taxon>
        <taxon>Alveolata</taxon>
        <taxon>Apicomplexa</taxon>
        <taxon>Conoidasida</taxon>
        <taxon>Coccidia</taxon>
        <taxon>Eucoccidiorida</taxon>
        <taxon>Eimeriorina</taxon>
        <taxon>Sarcocystidae</taxon>
        <taxon>Besnoitia</taxon>
    </lineage>
</organism>
<feature type="compositionally biased region" description="Basic residues" evidence="1">
    <location>
        <begin position="894"/>
        <end position="904"/>
    </location>
</feature>
<dbReference type="KEGG" id="bbes:BESB_010320"/>
<name>A0A2A9MR02_BESBE</name>
<gene>
    <name evidence="2" type="ORF">BESB_010320</name>
</gene>
<feature type="region of interest" description="Disordered" evidence="1">
    <location>
        <begin position="1409"/>
        <end position="1447"/>
    </location>
</feature>
<feature type="region of interest" description="Disordered" evidence="1">
    <location>
        <begin position="436"/>
        <end position="468"/>
    </location>
</feature>